<evidence type="ECO:0000256" key="1">
    <source>
        <dbReference type="SAM" id="SignalP"/>
    </source>
</evidence>
<protein>
    <recommendedName>
        <fullName evidence="2">AAA+ ATPase domain-containing protein</fullName>
    </recommendedName>
</protein>
<proteinExistence type="predicted"/>
<dbReference type="InterPro" id="IPR027417">
    <property type="entry name" value="P-loop_NTPase"/>
</dbReference>
<dbReference type="InterPro" id="IPR003593">
    <property type="entry name" value="AAA+_ATPase"/>
</dbReference>
<evidence type="ECO:0000313" key="4">
    <source>
        <dbReference type="Proteomes" id="UP000198287"/>
    </source>
</evidence>
<sequence length="1443" mass="160313">MKKNTLVVLLLQFHLALWSTPCDAKEEYMGSLSIDGPTNQTHLLQLREDGVDDPDIDPVEELMYFLDLGEREIQLTKHRNIVLLVGLTGTGKTTLLQFAANDSNRLTSVEKCPGCGEYYLRDEGGYVGNQSLVSQTFLPNFLYNNLMDTALYDCPGFDDNRNTTVSIANAYFIKKITNHAQTVKIVVVATHGSLDASDRSSFPKLLTNLLVLLKDPSKISDSIAIIGTSSTPVHLQPFNFISKYSYFIDTEARRYIDEVYDEPRKTKALQLIDSFLHKNTNGNYTQIGYFRAPSSSGPLEMMEEFIGNKAFVRSLIIDELQYAPTTSDDFGYSPGEDARFVIVGLAGNVSILIREELRNFTTEETRIFVTELQRLFDIGDSDKILLNKLNLLFNVTFPITENGNADFFSNYTNEIITNADLFSMSSISSLNSSLVRYTNYLDILKMVSEFTIDQSNWITPILAMRSEVTLTINPYLSQANIDIKELIEIFSANVQESVQSDIDNLINQNSDAEEFIARLQSISMSTYPICEGPSRQISSCISQILSNTNGFGGQHYASFNATLSRQAEILKDLEMAYDKDTGLLNPAQWVLALINLGNNIMLKIPDIIIAFNQIVKYEVEKFANSTQVALTKQLEMFITDVEQFPDELVFLQSATYPICESDSASSFNMYTGEILNEAQKFALTDFEIINSALSRFGELFESIYRISEFNKAYVTPNLWILPLKGLNITIAQTINTVSSDIARIVTTTSSQTAAEIDTLFRNWFIQFYQTQDLPHPNFENFLGNLTIVTYPTCTNQTLPIQCISEMINGIKAVGLPADSNRISRLQTNHAQFQRIMDVGYEIHIVSRPWVESLLRVYPNIQRFVSDDIVQHIILQGATSIGNVTDSYKKFISEKLRDVQSIGEQETEVYGFERKVFTLVQRAEEKYNESATTAVAFMQTLVTQFEDVFPAITNEMRERIQRSMSLFRVLQKLPQLPWRSEVWFIKIYSLKSAIISETTWVTFLQALYNDLTKYNTQIKSDSGVERKIHGWWRTFGQISLTNFNEFWNYLKNEGVPTMTHGNMDIVRSVLNSSDGTHKIAQINQFLNTIFPPVPTCAHSNGILKCFGDFLSFNEIIRSTSNTSPPHTVVILAFNTLFIDSRFSGSQINVKNNIKIFLMAPKVNLRTNDPFDLAGANSTQNSEHGNNAGSAFYIYDSLEGGAFRFSNLTGGTGASGLNGTNGGPGQKGLTKSFSMGADCHAWSGGYIRITIYPNSCNRNSEETCHAGNSGVNFTIDGGAGGRGANGGPGGNAGAGGFPGQLSTVDVNINNAIAISKGTCGTNGARGIGGSGGLGGYYGDTLRRCVDDVSSGTQKVCQQGGCSSATYPNVPLLIRGPSGERGSDGIVTSNGCTTSYVPWPTAEIKPYYDGYFTQSETIKNNFFMGQQLSTFLAKARSHTGLRNMFN</sequence>
<dbReference type="Proteomes" id="UP000198287">
    <property type="component" value="Unassembled WGS sequence"/>
</dbReference>
<evidence type="ECO:0000313" key="3">
    <source>
        <dbReference type="EMBL" id="OXA36997.1"/>
    </source>
</evidence>
<accession>A0A226CWV9</accession>
<feature type="signal peptide" evidence="1">
    <location>
        <begin position="1"/>
        <end position="24"/>
    </location>
</feature>
<dbReference type="SMART" id="SM00382">
    <property type="entry name" value="AAA"/>
    <property type="match status" value="1"/>
</dbReference>
<keyword evidence="4" id="KW-1185">Reference proteome</keyword>
<evidence type="ECO:0000259" key="2">
    <source>
        <dbReference type="SMART" id="SM00382"/>
    </source>
</evidence>
<reference evidence="3 4" key="1">
    <citation type="submission" date="2015-12" db="EMBL/GenBank/DDBJ databases">
        <title>The genome of Folsomia candida.</title>
        <authorList>
            <person name="Faddeeva A."/>
            <person name="Derks M.F."/>
            <person name="Anvar Y."/>
            <person name="Smit S."/>
            <person name="Van Straalen N."/>
            <person name="Roelofs D."/>
        </authorList>
    </citation>
    <scope>NUCLEOTIDE SEQUENCE [LARGE SCALE GENOMIC DNA]</scope>
    <source>
        <strain evidence="3 4">VU population</strain>
        <tissue evidence="3">Whole body</tissue>
    </source>
</reference>
<keyword evidence="1" id="KW-0732">Signal</keyword>
<comment type="caution">
    <text evidence="3">The sequence shown here is derived from an EMBL/GenBank/DDBJ whole genome shotgun (WGS) entry which is preliminary data.</text>
</comment>
<feature type="chain" id="PRO_5013370733" description="AAA+ ATPase domain-containing protein" evidence="1">
    <location>
        <begin position="25"/>
        <end position="1443"/>
    </location>
</feature>
<gene>
    <name evidence="3" type="ORF">Fcan01_28240</name>
</gene>
<name>A0A226CWV9_FOLCA</name>
<dbReference type="EMBL" id="LNIX01000067">
    <property type="protein sequence ID" value="OXA36997.1"/>
    <property type="molecule type" value="Genomic_DNA"/>
</dbReference>
<organism evidence="3 4">
    <name type="scientific">Folsomia candida</name>
    <name type="common">Springtail</name>
    <dbReference type="NCBI Taxonomy" id="158441"/>
    <lineage>
        <taxon>Eukaryota</taxon>
        <taxon>Metazoa</taxon>
        <taxon>Ecdysozoa</taxon>
        <taxon>Arthropoda</taxon>
        <taxon>Hexapoda</taxon>
        <taxon>Collembola</taxon>
        <taxon>Entomobryomorpha</taxon>
        <taxon>Isotomoidea</taxon>
        <taxon>Isotomidae</taxon>
        <taxon>Proisotominae</taxon>
        <taxon>Folsomia</taxon>
    </lineage>
</organism>
<feature type="domain" description="AAA+ ATPase" evidence="2">
    <location>
        <begin position="78"/>
        <end position="266"/>
    </location>
</feature>
<dbReference type="SUPFAM" id="SSF52540">
    <property type="entry name" value="P-loop containing nucleoside triphosphate hydrolases"/>
    <property type="match status" value="1"/>
</dbReference>
<dbReference type="OrthoDB" id="2386367at2759"/>